<reference evidence="1" key="1">
    <citation type="submission" date="2017-07" db="EMBL/GenBank/DDBJ databases">
        <title>Taro Niue Genome Assembly and Annotation.</title>
        <authorList>
            <person name="Atibalentja N."/>
            <person name="Keating K."/>
            <person name="Fields C.J."/>
        </authorList>
    </citation>
    <scope>NUCLEOTIDE SEQUENCE</scope>
    <source>
        <strain evidence="1">Niue_2</strain>
        <tissue evidence="1">Leaf</tissue>
    </source>
</reference>
<sequence>MTVKQEYTHCGESKNRKFGVFMQNARTRHNLVRVATGFRQNATGSCTDRDDKPCRDQIATEGTVAMALVNAAYRAVAFTGSVPESDRESTMHWIADLTYPILTQ</sequence>
<protein>
    <submittedName>
        <fullName evidence="1">Uncharacterized protein</fullName>
    </submittedName>
</protein>
<feature type="non-terminal residue" evidence="1">
    <location>
        <position position="104"/>
    </location>
</feature>
<keyword evidence="2" id="KW-1185">Reference proteome</keyword>
<evidence type="ECO:0000313" key="1">
    <source>
        <dbReference type="EMBL" id="MQL86648.1"/>
    </source>
</evidence>
<gene>
    <name evidence="1" type="ORF">Taro_019170</name>
</gene>
<dbReference type="AlphaFoldDB" id="A0A843UT42"/>
<name>A0A843UT42_COLES</name>
<comment type="caution">
    <text evidence="1">The sequence shown here is derived from an EMBL/GenBank/DDBJ whole genome shotgun (WGS) entry which is preliminary data.</text>
</comment>
<dbReference type="EMBL" id="NMUH01000916">
    <property type="protein sequence ID" value="MQL86648.1"/>
    <property type="molecule type" value="Genomic_DNA"/>
</dbReference>
<proteinExistence type="predicted"/>
<accession>A0A843UT42</accession>
<organism evidence="1 2">
    <name type="scientific">Colocasia esculenta</name>
    <name type="common">Wild taro</name>
    <name type="synonym">Arum esculentum</name>
    <dbReference type="NCBI Taxonomy" id="4460"/>
    <lineage>
        <taxon>Eukaryota</taxon>
        <taxon>Viridiplantae</taxon>
        <taxon>Streptophyta</taxon>
        <taxon>Embryophyta</taxon>
        <taxon>Tracheophyta</taxon>
        <taxon>Spermatophyta</taxon>
        <taxon>Magnoliopsida</taxon>
        <taxon>Liliopsida</taxon>
        <taxon>Araceae</taxon>
        <taxon>Aroideae</taxon>
        <taxon>Colocasieae</taxon>
        <taxon>Colocasia</taxon>
    </lineage>
</organism>
<evidence type="ECO:0000313" key="2">
    <source>
        <dbReference type="Proteomes" id="UP000652761"/>
    </source>
</evidence>
<dbReference type="Proteomes" id="UP000652761">
    <property type="component" value="Unassembled WGS sequence"/>
</dbReference>